<name>A0A4Q0VTW1_9BACI</name>
<gene>
    <name evidence="3" type="ORF">DS745_08715</name>
</gene>
<dbReference type="InterPro" id="IPR027417">
    <property type="entry name" value="P-loop_NTPase"/>
</dbReference>
<sequence>MSEKTLQEQGELIAVCSGKGGVGRTLLTVNLAIALKKKNLKVSILDGDFQFGDVNMAMDLQSASTIYELLKNETRIDELALNELLVTHQSGVKVLPAPDRPEFADLVTPEVVDQVVDIMVSQNDYVVVDTEVGFQEKSLAIIEKATQVLLVTNLEIATLKNTKLMLETFTTLGLREKVKIIVNQSTKKGFVKLEDLPSILDTDLLYYLPDNDSVATKSLNQGIPFGVSRGKTDLAKALYKLAHQLIEKKDVASLKHNSKPIFAKLFTKQKHMKRSGRM</sequence>
<organism evidence="3 4">
    <name type="scientific">Anaerobacillus alkaliphilus</name>
    <dbReference type="NCBI Taxonomy" id="1548597"/>
    <lineage>
        <taxon>Bacteria</taxon>
        <taxon>Bacillati</taxon>
        <taxon>Bacillota</taxon>
        <taxon>Bacilli</taxon>
        <taxon>Bacillales</taxon>
        <taxon>Bacillaceae</taxon>
        <taxon>Anaerobacillus</taxon>
    </lineage>
</organism>
<dbReference type="Gene3D" id="3.40.50.300">
    <property type="entry name" value="P-loop containing nucleotide triphosphate hydrolases"/>
    <property type="match status" value="1"/>
</dbReference>
<dbReference type="Proteomes" id="UP000290649">
    <property type="component" value="Unassembled WGS sequence"/>
</dbReference>
<dbReference type="AlphaFoldDB" id="A0A4Q0VTW1"/>
<dbReference type="GO" id="GO:0005829">
    <property type="term" value="C:cytosol"/>
    <property type="evidence" value="ECO:0007669"/>
    <property type="project" value="TreeGrafter"/>
</dbReference>
<evidence type="ECO:0000256" key="1">
    <source>
        <dbReference type="ARBA" id="ARBA00022741"/>
    </source>
</evidence>
<protein>
    <submittedName>
        <fullName evidence="3">MinD/ParA family protein</fullName>
    </submittedName>
</protein>
<proteinExistence type="predicted"/>
<accession>A0A4Q0VTW1</accession>
<dbReference type="InterPro" id="IPR033756">
    <property type="entry name" value="YlxH/NBP35"/>
</dbReference>
<evidence type="ECO:0000313" key="3">
    <source>
        <dbReference type="EMBL" id="RXJ01907.1"/>
    </source>
</evidence>
<dbReference type="PANTHER" id="PTHR43384">
    <property type="entry name" value="SEPTUM SITE-DETERMINING PROTEIN MIND HOMOLOG, CHLOROPLASTIC-RELATED"/>
    <property type="match status" value="1"/>
</dbReference>
<dbReference type="InterPro" id="IPR050625">
    <property type="entry name" value="ParA/MinD_ATPase"/>
</dbReference>
<dbReference type="GO" id="GO:0009898">
    <property type="term" value="C:cytoplasmic side of plasma membrane"/>
    <property type="evidence" value="ECO:0007669"/>
    <property type="project" value="TreeGrafter"/>
</dbReference>
<dbReference type="GO" id="GO:0005524">
    <property type="term" value="F:ATP binding"/>
    <property type="evidence" value="ECO:0007669"/>
    <property type="project" value="UniProtKB-KW"/>
</dbReference>
<dbReference type="Pfam" id="PF10609">
    <property type="entry name" value="ParA"/>
    <property type="match status" value="1"/>
</dbReference>
<keyword evidence="2" id="KW-0067">ATP-binding</keyword>
<keyword evidence="1" id="KW-0547">Nucleotide-binding</keyword>
<reference evidence="3 4" key="1">
    <citation type="journal article" date="2019" name="Int. J. Syst. Evol. Microbiol.">
        <title>Anaerobacillus alkaliphilus sp. nov., a novel alkaliphilic and moderately halophilic bacterium.</title>
        <authorList>
            <person name="Borsodi A.K."/>
            <person name="Aszalos J.M."/>
            <person name="Bihari P."/>
            <person name="Nagy I."/>
            <person name="Schumann P."/>
            <person name="Sproer C."/>
            <person name="Kovacs A.L."/>
            <person name="Boka K."/>
            <person name="Dobosy P."/>
            <person name="Ovari M."/>
            <person name="Szili-Kovacs T."/>
            <person name="Toth E."/>
        </authorList>
    </citation>
    <scope>NUCLEOTIDE SEQUENCE [LARGE SCALE GENOMIC DNA]</scope>
    <source>
        <strain evidence="3 4">B16-10</strain>
    </source>
</reference>
<keyword evidence="4" id="KW-1185">Reference proteome</keyword>
<evidence type="ECO:0000256" key="2">
    <source>
        <dbReference type="ARBA" id="ARBA00022840"/>
    </source>
</evidence>
<dbReference type="PANTHER" id="PTHR43384:SF13">
    <property type="entry name" value="SLR0110 PROTEIN"/>
    <property type="match status" value="1"/>
</dbReference>
<evidence type="ECO:0000313" key="4">
    <source>
        <dbReference type="Proteomes" id="UP000290649"/>
    </source>
</evidence>
<dbReference type="EMBL" id="QOUX01000030">
    <property type="protein sequence ID" value="RXJ01907.1"/>
    <property type="molecule type" value="Genomic_DNA"/>
</dbReference>
<dbReference type="GO" id="GO:0051782">
    <property type="term" value="P:negative regulation of cell division"/>
    <property type="evidence" value="ECO:0007669"/>
    <property type="project" value="TreeGrafter"/>
</dbReference>
<dbReference type="RefSeq" id="WP_129077865.1">
    <property type="nucleotide sequence ID" value="NZ_QOUX01000030.1"/>
</dbReference>
<dbReference type="OrthoDB" id="9794577at2"/>
<dbReference type="SUPFAM" id="SSF52540">
    <property type="entry name" value="P-loop containing nucleoside triphosphate hydrolases"/>
    <property type="match status" value="1"/>
</dbReference>
<dbReference type="GO" id="GO:0016887">
    <property type="term" value="F:ATP hydrolysis activity"/>
    <property type="evidence" value="ECO:0007669"/>
    <property type="project" value="TreeGrafter"/>
</dbReference>
<comment type="caution">
    <text evidence="3">The sequence shown here is derived from an EMBL/GenBank/DDBJ whole genome shotgun (WGS) entry which is preliminary data.</text>
</comment>